<feature type="region of interest" description="Disordered" evidence="1">
    <location>
        <begin position="27"/>
        <end position="74"/>
    </location>
</feature>
<dbReference type="EMBL" id="AWSO01000151">
    <property type="protein sequence ID" value="ESK94132.1"/>
    <property type="molecule type" value="Genomic_DNA"/>
</dbReference>
<proteinExistence type="predicted"/>
<accession>V2XK97</accession>
<reference evidence="2 3" key="1">
    <citation type="journal article" date="2014" name="BMC Genomics">
        <title>Genome and secretome analysis of the hemibiotrophic fungal pathogen, Moniliophthora roreri, which causes frosty pod rot disease of cacao: mechanisms of the biotrophic and necrotrophic phases.</title>
        <authorList>
            <person name="Meinhardt L.W."/>
            <person name="Costa G.G.L."/>
            <person name="Thomazella D.P.T."/>
            <person name="Teixeira P.J.P.L."/>
            <person name="Carazzolle M.F."/>
            <person name="Schuster S.C."/>
            <person name="Carlson J.E."/>
            <person name="Guiltinan M.J."/>
            <person name="Mieczkowski P."/>
            <person name="Farmer A."/>
            <person name="Ramaraj T."/>
            <person name="Crozier J."/>
            <person name="Davis R.E."/>
            <person name="Shao J."/>
            <person name="Melnick R.L."/>
            <person name="Pereira G.A.G."/>
            <person name="Bailey B.A."/>
        </authorList>
    </citation>
    <scope>NUCLEOTIDE SEQUENCE [LARGE SCALE GENOMIC DNA]</scope>
    <source>
        <strain evidence="2 3">MCA 2997</strain>
    </source>
</reference>
<evidence type="ECO:0000313" key="3">
    <source>
        <dbReference type="Proteomes" id="UP000017559"/>
    </source>
</evidence>
<sequence length="74" mass="8057">MTISELILWKMDTPISGLVMRLAIREHQKRNGLPTSTPPSTNGKLSEALTPVPPIGIIDARKPSDAHESQRSLG</sequence>
<evidence type="ECO:0000256" key="1">
    <source>
        <dbReference type="SAM" id="MobiDB-lite"/>
    </source>
</evidence>
<dbReference type="AlphaFoldDB" id="V2XK97"/>
<evidence type="ECO:0000313" key="2">
    <source>
        <dbReference type="EMBL" id="ESK94132.1"/>
    </source>
</evidence>
<gene>
    <name evidence="2" type="ORF">Moror_8332</name>
</gene>
<dbReference type="KEGG" id="mrr:Moror_8332"/>
<feature type="compositionally biased region" description="Basic and acidic residues" evidence="1">
    <location>
        <begin position="59"/>
        <end position="74"/>
    </location>
</feature>
<name>V2XK97_MONRO</name>
<dbReference type="Proteomes" id="UP000017559">
    <property type="component" value="Unassembled WGS sequence"/>
</dbReference>
<organism evidence="2 3">
    <name type="scientific">Moniliophthora roreri (strain MCA 2997)</name>
    <name type="common">Cocoa frosty pod rot fungus</name>
    <name type="synonym">Crinipellis roreri</name>
    <dbReference type="NCBI Taxonomy" id="1381753"/>
    <lineage>
        <taxon>Eukaryota</taxon>
        <taxon>Fungi</taxon>
        <taxon>Dikarya</taxon>
        <taxon>Basidiomycota</taxon>
        <taxon>Agaricomycotina</taxon>
        <taxon>Agaricomycetes</taxon>
        <taxon>Agaricomycetidae</taxon>
        <taxon>Agaricales</taxon>
        <taxon>Marasmiineae</taxon>
        <taxon>Marasmiaceae</taxon>
        <taxon>Moniliophthora</taxon>
    </lineage>
</organism>
<dbReference type="HOGENOM" id="CLU_2688354_0_0_1"/>
<protein>
    <submittedName>
        <fullName evidence="2">Uncharacterized protein</fullName>
    </submittedName>
</protein>
<comment type="caution">
    <text evidence="2">The sequence shown here is derived from an EMBL/GenBank/DDBJ whole genome shotgun (WGS) entry which is preliminary data.</text>
</comment>
<keyword evidence="3" id="KW-1185">Reference proteome</keyword>
<feature type="compositionally biased region" description="Polar residues" evidence="1">
    <location>
        <begin position="33"/>
        <end position="44"/>
    </location>
</feature>